<dbReference type="Proteomes" id="UP000676336">
    <property type="component" value="Unassembled WGS sequence"/>
</dbReference>
<dbReference type="AlphaFoldDB" id="A0A8S3B3X4"/>
<feature type="non-terminal residue" evidence="1">
    <location>
        <position position="1"/>
    </location>
</feature>
<organism evidence="1 2">
    <name type="scientific">Rotaria magnacalcarata</name>
    <dbReference type="NCBI Taxonomy" id="392030"/>
    <lineage>
        <taxon>Eukaryota</taxon>
        <taxon>Metazoa</taxon>
        <taxon>Spiralia</taxon>
        <taxon>Gnathifera</taxon>
        <taxon>Rotifera</taxon>
        <taxon>Eurotatoria</taxon>
        <taxon>Bdelloidea</taxon>
        <taxon>Philodinida</taxon>
        <taxon>Philodinidae</taxon>
        <taxon>Rotaria</taxon>
    </lineage>
</organism>
<name>A0A8S3B3X4_9BILA</name>
<sequence length="55" mass="6176">MNRKYKFVLKIINHLFWSPKLPNDSKSATGTILPIAAIIADRSIRSSPLINVKPT</sequence>
<gene>
    <name evidence="1" type="ORF">SMN809_LOCUS46630</name>
</gene>
<evidence type="ECO:0000313" key="1">
    <source>
        <dbReference type="EMBL" id="CAF4787953.1"/>
    </source>
</evidence>
<dbReference type="EMBL" id="CAJOBI010145572">
    <property type="protein sequence ID" value="CAF4787953.1"/>
    <property type="molecule type" value="Genomic_DNA"/>
</dbReference>
<accession>A0A8S3B3X4</accession>
<evidence type="ECO:0000313" key="2">
    <source>
        <dbReference type="Proteomes" id="UP000676336"/>
    </source>
</evidence>
<reference evidence="1" key="1">
    <citation type="submission" date="2021-02" db="EMBL/GenBank/DDBJ databases">
        <authorList>
            <person name="Nowell W R."/>
        </authorList>
    </citation>
    <scope>NUCLEOTIDE SEQUENCE</scope>
</reference>
<protein>
    <submittedName>
        <fullName evidence="1">Uncharacterized protein</fullName>
    </submittedName>
</protein>
<comment type="caution">
    <text evidence="1">The sequence shown here is derived from an EMBL/GenBank/DDBJ whole genome shotgun (WGS) entry which is preliminary data.</text>
</comment>
<proteinExistence type="predicted"/>